<dbReference type="NCBIfam" id="TIGR00971">
    <property type="entry name" value="3a0106s03"/>
    <property type="match status" value="1"/>
</dbReference>
<dbReference type="Pfam" id="PF13531">
    <property type="entry name" value="SBP_bac_11"/>
    <property type="match status" value="1"/>
</dbReference>
<dbReference type="PANTHER" id="PTHR30368:SF2">
    <property type="entry name" value="SULFATE-BINDING PROTEIN"/>
    <property type="match status" value="1"/>
</dbReference>
<evidence type="ECO:0000313" key="7">
    <source>
        <dbReference type="EMBL" id="NKF21683.1"/>
    </source>
</evidence>
<comment type="similarity">
    <text evidence="2">Belongs to the prokaryotic sulfate-binding protein family.</text>
</comment>
<dbReference type="NCBIfam" id="NF008106">
    <property type="entry name" value="PRK10852.1"/>
    <property type="match status" value="1"/>
</dbReference>
<dbReference type="RefSeq" id="WP_168146925.1">
    <property type="nucleotide sequence ID" value="NZ_JAAVXB010000002.1"/>
</dbReference>
<dbReference type="GO" id="GO:0140104">
    <property type="term" value="F:molecular carrier activity"/>
    <property type="evidence" value="ECO:0007669"/>
    <property type="project" value="InterPro"/>
</dbReference>
<reference evidence="7" key="1">
    <citation type="submission" date="2020-03" db="EMBL/GenBank/DDBJ databases">
        <title>Solimonas marina sp. nov., isolated from deep seawater of the Pacific Ocean.</title>
        <authorList>
            <person name="Liu X."/>
            <person name="Lai Q."/>
            <person name="Sun F."/>
            <person name="Gai Y."/>
            <person name="Li G."/>
            <person name="Shao Z."/>
        </authorList>
    </citation>
    <scope>NUCLEOTIDE SEQUENCE</scope>
    <source>
        <strain evidence="7">C16B3</strain>
    </source>
</reference>
<dbReference type="GO" id="GO:1902358">
    <property type="term" value="P:sulfate transmembrane transport"/>
    <property type="evidence" value="ECO:0007669"/>
    <property type="project" value="InterPro"/>
</dbReference>
<comment type="caution">
    <text evidence="7">The sequence shown here is derived from an EMBL/GenBank/DDBJ whole genome shotgun (WGS) entry which is preliminary data.</text>
</comment>
<dbReference type="SUPFAM" id="SSF53850">
    <property type="entry name" value="Periplasmic binding protein-like II"/>
    <property type="match status" value="1"/>
</dbReference>
<evidence type="ECO:0000256" key="4">
    <source>
        <dbReference type="ARBA" id="ARBA00022729"/>
    </source>
</evidence>
<comment type="subcellular location">
    <subcellularLocation>
        <location evidence="1">Periplasm</location>
    </subcellularLocation>
</comment>
<keyword evidence="5" id="KW-0574">Periplasm</keyword>
<dbReference type="Proteomes" id="UP000653472">
    <property type="component" value="Unassembled WGS sequence"/>
</dbReference>
<feature type="signal peptide" evidence="6">
    <location>
        <begin position="1"/>
        <end position="21"/>
    </location>
</feature>
<evidence type="ECO:0000256" key="3">
    <source>
        <dbReference type="ARBA" id="ARBA00022448"/>
    </source>
</evidence>
<gene>
    <name evidence="7" type="ORF">G7Y82_05090</name>
</gene>
<proteinExistence type="inferred from homology"/>
<organism evidence="7 8">
    <name type="scientific">Solimonas marina</name>
    <dbReference type="NCBI Taxonomy" id="2714601"/>
    <lineage>
        <taxon>Bacteria</taxon>
        <taxon>Pseudomonadati</taxon>
        <taxon>Pseudomonadota</taxon>
        <taxon>Gammaproteobacteria</taxon>
        <taxon>Nevskiales</taxon>
        <taxon>Nevskiaceae</taxon>
        <taxon>Solimonas</taxon>
    </lineage>
</organism>
<keyword evidence="8" id="KW-1185">Reference proteome</keyword>
<feature type="chain" id="PRO_5037697406" evidence="6">
    <location>
        <begin position="22"/>
        <end position="330"/>
    </location>
</feature>
<dbReference type="GO" id="GO:0042597">
    <property type="term" value="C:periplasmic space"/>
    <property type="evidence" value="ECO:0007669"/>
    <property type="project" value="UniProtKB-SubCell"/>
</dbReference>
<sequence>MKYGFLILTISALLISRVAQAEPLLNASYDVARDFYRQFNPAFTAYWKQKTGTDIIVQQSHGGSSKQARAVIDGLDADVLTTNNPLDIDAVAAAGLVGKDWARRFAHHASPSWSTILFLVRKGNPKHIHDWNDLTRADVRVIMPNPKTSGNGRYSYLAAWQYALTLPGGDDATARHFVAALLHNVPVFDTGGRGATTTFVQRGVGDVLLTFENELFLIRKEFGDQGFEIVAPSISIRADNPVAVVDKVATEKGNTTLARAYLEYHYSHTGQELLAANGLRPADETVLAEHAAEFPKLRLFSIDDWPKTYAKHFADGGVLDQLMTTEAAGS</sequence>
<evidence type="ECO:0000313" key="8">
    <source>
        <dbReference type="Proteomes" id="UP000653472"/>
    </source>
</evidence>
<dbReference type="EMBL" id="JAAVXB010000002">
    <property type="protein sequence ID" value="NKF21683.1"/>
    <property type="molecule type" value="Genomic_DNA"/>
</dbReference>
<keyword evidence="4 6" id="KW-0732">Signal</keyword>
<evidence type="ECO:0000256" key="5">
    <source>
        <dbReference type="ARBA" id="ARBA00022764"/>
    </source>
</evidence>
<evidence type="ECO:0000256" key="1">
    <source>
        <dbReference type="ARBA" id="ARBA00004418"/>
    </source>
</evidence>
<dbReference type="InterPro" id="IPR005669">
    <property type="entry name" value="Thiosulph/SO4-bd"/>
</dbReference>
<dbReference type="NCBIfam" id="NF008022">
    <property type="entry name" value="PRK10752.1"/>
    <property type="match status" value="1"/>
</dbReference>
<name>A0A970B5G3_9GAMM</name>
<dbReference type="Gene3D" id="3.40.190.10">
    <property type="entry name" value="Periplasmic binding protein-like II"/>
    <property type="match status" value="2"/>
</dbReference>
<accession>A0A970B5G3</accession>
<keyword evidence="3" id="KW-0813">Transport</keyword>
<evidence type="ECO:0000256" key="6">
    <source>
        <dbReference type="SAM" id="SignalP"/>
    </source>
</evidence>
<dbReference type="AlphaFoldDB" id="A0A970B5G3"/>
<protein>
    <submittedName>
        <fullName evidence="7">Sulfate ABC transporter substrate-binding protein</fullName>
    </submittedName>
</protein>
<dbReference type="PANTHER" id="PTHR30368">
    <property type="entry name" value="SULFATE-BINDING PROTEIN"/>
    <property type="match status" value="1"/>
</dbReference>
<dbReference type="CDD" id="cd01005">
    <property type="entry name" value="PBP2_CysP"/>
    <property type="match status" value="1"/>
</dbReference>
<evidence type="ECO:0000256" key="2">
    <source>
        <dbReference type="ARBA" id="ARBA00006099"/>
    </source>
</evidence>